<evidence type="ECO:0000313" key="3">
    <source>
        <dbReference type="Proteomes" id="UP000055024"/>
    </source>
</evidence>
<comment type="caution">
    <text evidence="2">The sequence shown here is derived from an EMBL/GenBank/DDBJ whole genome shotgun (WGS) entry which is preliminary data.</text>
</comment>
<keyword evidence="1" id="KW-0472">Membrane</keyword>
<keyword evidence="1" id="KW-1133">Transmembrane helix</keyword>
<keyword evidence="1" id="KW-0812">Transmembrane</keyword>
<dbReference type="AlphaFoldDB" id="A0A0V1H2B1"/>
<proteinExistence type="predicted"/>
<dbReference type="Proteomes" id="UP000055024">
    <property type="component" value="Unassembled WGS sequence"/>
</dbReference>
<protein>
    <submittedName>
        <fullName evidence="2">Uncharacterized protein</fullName>
    </submittedName>
</protein>
<name>A0A0V1H2B1_9BILA</name>
<feature type="transmembrane region" description="Helical" evidence="1">
    <location>
        <begin position="61"/>
        <end position="80"/>
    </location>
</feature>
<sequence>MFELVNHISNISNTVHENHSSLGEVLQFLVMCDNFFESKSIPRGQRLSHRQRAFAQRSERLTFRFLVLFISAKWMFAHLLPWRTDDNASSLRDVTLMFVGKRNNFLAMN</sequence>
<accession>A0A0V1H2B1</accession>
<keyword evidence="3" id="KW-1185">Reference proteome</keyword>
<gene>
    <name evidence="2" type="ORF">T11_8549</name>
</gene>
<evidence type="ECO:0000256" key="1">
    <source>
        <dbReference type="SAM" id="Phobius"/>
    </source>
</evidence>
<organism evidence="2 3">
    <name type="scientific">Trichinella zimbabwensis</name>
    <dbReference type="NCBI Taxonomy" id="268475"/>
    <lineage>
        <taxon>Eukaryota</taxon>
        <taxon>Metazoa</taxon>
        <taxon>Ecdysozoa</taxon>
        <taxon>Nematoda</taxon>
        <taxon>Enoplea</taxon>
        <taxon>Dorylaimia</taxon>
        <taxon>Trichinellida</taxon>
        <taxon>Trichinellidae</taxon>
        <taxon>Trichinella</taxon>
    </lineage>
</organism>
<dbReference type="OrthoDB" id="10425497at2759"/>
<dbReference type="EMBL" id="JYDP01000165">
    <property type="protein sequence ID" value="KRZ04419.1"/>
    <property type="molecule type" value="Genomic_DNA"/>
</dbReference>
<reference evidence="2 3" key="1">
    <citation type="submission" date="2015-01" db="EMBL/GenBank/DDBJ databases">
        <title>Evolution of Trichinella species and genotypes.</title>
        <authorList>
            <person name="Korhonen P.K."/>
            <person name="Edoardo P."/>
            <person name="Giuseppe L.R."/>
            <person name="Gasser R.B."/>
        </authorList>
    </citation>
    <scope>NUCLEOTIDE SEQUENCE [LARGE SCALE GENOMIC DNA]</scope>
    <source>
        <strain evidence="2">ISS1029</strain>
    </source>
</reference>
<evidence type="ECO:0000313" key="2">
    <source>
        <dbReference type="EMBL" id="KRZ04419.1"/>
    </source>
</evidence>